<dbReference type="PANTHER" id="PTHR35789">
    <property type="entry name" value="SPORE GERMINATION PROTEIN B3"/>
    <property type="match status" value="1"/>
</dbReference>
<evidence type="ECO:0000256" key="1">
    <source>
        <dbReference type="ARBA" id="ARBA00004635"/>
    </source>
</evidence>
<keyword evidence="4" id="KW-0732">Signal</keyword>
<accession>A0ABS1TNH2</accession>
<keyword evidence="11" id="KW-1185">Reference proteome</keyword>
<dbReference type="RefSeq" id="WP_202654100.1">
    <property type="nucleotide sequence ID" value="NZ_JAESWB010000168.1"/>
</dbReference>
<keyword evidence="5" id="KW-0472">Membrane</keyword>
<dbReference type="InterPro" id="IPR038501">
    <property type="entry name" value="Spore_GerAC_C_sf"/>
</dbReference>
<evidence type="ECO:0000256" key="3">
    <source>
        <dbReference type="ARBA" id="ARBA00022544"/>
    </source>
</evidence>
<evidence type="ECO:0000259" key="8">
    <source>
        <dbReference type="Pfam" id="PF05504"/>
    </source>
</evidence>
<proteinExistence type="inferred from homology"/>
<keyword evidence="3" id="KW-0309">Germination</keyword>
<dbReference type="Gene3D" id="3.30.300.210">
    <property type="entry name" value="Nutrient germinant receptor protein C, domain 3"/>
    <property type="match status" value="1"/>
</dbReference>
<dbReference type="InterPro" id="IPR008844">
    <property type="entry name" value="Spore_GerAC-like"/>
</dbReference>
<feature type="domain" description="Spore germination protein N-terminal" evidence="9">
    <location>
        <begin position="26"/>
        <end position="196"/>
    </location>
</feature>
<evidence type="ECO:0000259" key="9">
    <source>
        <dbReference type="Pfam" id="PF25198"/>
    </source>
</evidence>
<comment type="similarity">
    <text evidence="2">Belongs to the GerABKC lipoprotein family.</text>
</comment>
<evidence type="ECO:0000256" key="7">
    <source>
        <dbReference type="ARBA" id="ARBA00023288"/>
    </source>
</evidence>
<gene>
    <name evidence="10" type="ORF">JK635_11660</name>
</gene>
<dbReference type="InterPro" id="IPR046953">
    <property type="entry name" value="Spore_GerAC-like_C"/>
</dbReference>
<dbReference type="NCBIfam" id="TIGR02887">
    <property type="entry name" value="spore_ger_x_C"/>
    <property type="match status" value="1"/>
</dbReference>
<reference evidence="10 11" key="1">
    <citation type="submission" date="2021-01" db="EMBL/GenBank/DDBJ databases">
        <title>Genome public.</title>
        <authorList>
            <person name="Liu C."/>
            <person name="Sun Q."/>
        </authorList>
    </citation>
    <scope>NUCLEOTIDE SEQUENCE [LARGE SCALE GENOMIC DNA]</scope>
    <source>
        <strain evidence="10 11">YIM B02564</strain>
    </source>
</reference>
<dbReference type="InterPro" id="IPR057336">
    <property type="entry name" value="GerAC_N"/>
</dbReference>
<dbReference type="PROSITE" id="PS51257">
    <property type="entry name" value="PROKAR_LIPOPROTEIN"/>
    <property type="match status" value="1"/>
</dbReference>
<keyword evidence="6" id="KW-0564">Palmitate</keyword>
<dbReference type="Proteomes" id="UP000623967">
    <property type="component" value="Unassembled WGS sequence"/>
</dbReference>
<evidence type="ECO:0000256" key="2">
    <source>
        <dbReference type="ARBA" id="ARBA00007886"/>
    </source>
</evidence>
<evidence type="ECO:0000256" key="4">
    <source>
        <dbReference type="ARBA" id="ARBA00022729"/>
    </source>
</evidence>
<sequence length="366" mass="42183">MRLTSKWKLSFNIFLTFMLLSGCGFKDIDKRFFVVSIGVDLAKNSSKKYLVSLKFAVPKTTRESPAEYQIVSEEANSISEAVRIIKTKVDKEIDFSHTKVILLGEELVKRRGNAGVNYWFVRRRDVQSIAWIAVGKPSALAVLKVKPTSEYFPSNALFLALGKDGSETPYVISEFMYDFKFRAIERGIDPVLPIIKAKKDFLEINTVGLFNKSKMLLELQPEETKMLNFFLNREEKSSLWGKKGQTNMIVNTEKVKSKYKIYTPKGKRPYIQFDVSVDGVLEETTKRIANKQLSKYEKVIGKQFSKEALRVLRKIQKAGLDPVGFGLRYRSRHFNDNDWKEWQRIYPTIDFKVHTKVQISDTGLIE</sequence>
<dbReference type="Pfam" id="PF25198">
    <property type="entry name" value="Spore_GerAC_N"/>
    <property type="match status" value="1"/>
</dbReference>
<keyword evidence="7" id="KW-0449">Lipoprotein</keyword>
<dbReference type="PANTHER" id="PTHR35789:SF1">
    <property type="entry name" value="SPORE GERMINATION PROTEIN B3"/>
    <property type="match status" value="1"/>
</dbReference>
<evidence type="ECO:0000313" key="11">
    <source>
        <dbReference type="Proteomes" id="UP000623967"/>
    </source>
</evidence>
<evidence type="ECO:0000256" key="5">
    <source>
        <dbReference type="ARBA" id="ARBA00023136"/>
    </source>
</evidence>
<evidence type="ECO:0000256" key="6">
    <source>
        <dbReference type="ARBA" id="ARBA00023139"/>
    </source>
</evidence>
<comment type="subcellular location">
    <subcellularLocation>
        <location evidence="1">Membrane</location>
        <topology evidence="1">Lipid-anchor</topology>
    </subcellularLocation>
</comment>
<evidence type="ECO:0000313" key="10">
    <source>
        <dbReference type="EMBL" id="MBL4952868.1"/>
    </source>
</evidence>
<dbReference type="Pfam" id="PF05504">
    <property type="entry name" value="Spore_GerAC"/>
    <property type="match status" value="1"/>
</dbReference>
<comment type="caution">
    <text evidence="10">The sequence shown here is derived from an EMBL/GenBank/DDBJ whole genome shotgun (WGS) entry which is preliminary data.</text>
</comment>
<protein>
    <submittedName>
        <fullName evidence="10">Ger(X)C family spore germination protein</fullName>
    </submittedName>
</protein>
<name>A0ABS1TNH2_9BACI</name>
<dbReference type="EMBL" id="JAESWB010000168">
    <property type="protein sequence ID" value="MBL4952868.1"/>
    <property type="molecule type" value="Genomic_DNA"/>
</dbReference>
<organism evidence="10 11">
    <name type="scientific">Neobacillus paridis</name>
    <dbReference type="NCBI Taxonomy" id="2803862"/>
    <lineage>
        <taxon>Bacteria</taxon>
        <taxon>Bacillati</taxon>
        <taxon>Bacillota</taxon>
        <taxon>Bacilli</taxon>
        <taxon>Bacillales</taxon>
        <taxon>Bacillaceae</taxon>
        <taxon>Neobacillus</taxon>
    </lineage>
</organism>
<feature type="domain" description="Spore germination GerAC-like C-terminal" evidence="8">
    <location>
        <begin position="207"/>
        <end position="363"/>
    </location>
</feature>